<protein>
    <submittedName>
        <fullName evidence="1">Six-hairpin glycosidase-like protein</fullName>
    </submittedName>
</protein>
<sequence>MARPSYNTFASFTSAGLGKFKSRGQTAQVDSLPQHSSKDSPVETKQDGRLSAVDYVLFRVAAFISVIGVLAIIAYTVFGPRAVPNPSSNIIKVPSRLKSDSAQGTSFLDHEKPISAFAGKTFLEHNIPFIDIPDSLVQDVYYYRWTTIQRNLRYIKAGTGYMCTEFVQPVGYAKAFGSIDAAAGHQIDESRWLRDTFYGDDYIHLYTRGPADALQYTQWILDAASRRAMVTGDSDYLAAQLDDMVRVWHLWDSVYDNAAGLYYYQPVWDAQELSLPGFIADPNGTDWDLRKDGPDTFRPSHNAYMVANARAIARAANLARDGLLEVQFSKLADDLEEAMYKRMWAPEQEFFMDIIRPNNPNLTRLTGREQVGLFPYRFGIGLNKSYAQPAVDSMFDPEGFLSTYGPTTLEIRDPWFYAVKPDDYCCYWNGMSWPYSTGHTLKSLAEIYRSETTNVTAEQYFLYLKMYAQTQQKDGQPYVAESHYPFLDSWSADSWNHSEHYDHSTNNDDVITGLFGIIPQPDDTLKIYPIVPANWTYYALENLPYHGHLITVLYDKSGSRYNVGKGLSVFVDGAEVYNGVENSIQIPVPPPILPDEALVNIAANPTGPGQYPAINATYSNAGDFHYKAIDGVLFYDTIPDNRWTNDGSPNLNDTLTVTFARPRNISSVTLALYSDIARGGVIDVPASIEIYGPHGLLAVVDDSSSLLPNDLNEISFDPVETRSIAVNMYRKSSDVYVGVCELEVWTPPAPGPTYYAVDAYLTGQDTSVVLDEASVLTANGAVVGGLMSDSNVAFSGIVSSGGSADLTLSYSNAGNSTVVLSVEVNQVAQTSLSLLPSKGKYVDIAASVTLATGKNYVSLRGGSDNVDVKLETLNLV</sequence>
<dbReference type="EMBL" id="MU393442">
    <property type="protein sequence ID" value="KAI4868034.1"/>
    <property type="molecule type" value="Genomic_DNA"/>
</dbReference>
<accession>A0ACB9ZA97</accession>
<dbReference type="Proteomes" id="UP001497700">
    <property type="component" value="Unassembled WGS sequence"/>
</dbReference>
<comment type="caution">
    <text evidence="1">The sequence shown here is derived from an EMBL/GenBank/DDBJ whole genome shotgun (WGS) entry which is preliminary data.</text>
</comment>
<organism evidence="1 2">
    <name type="scientific">Hypoxylon rubiginosum</name>
    <dbReference type="NCBI Taxonomy" id="110542"/>
    <lineage>
        <taxon>Eukaryota</taxon>
        <taxon>Fungi</taxon>
        <taxon>Dikarya</taxon>
        <taxon>Ascomycota</taxon>
        <taxon>Pezizomycotina</taxon>
        <taxon>Sordariomycetes</taxon>
        <taxon>Xylariomycetidae</taxon>
        <taxon>Xylariales</taxon>
        <taxon>Hypoxylaceae</taxon>
        <taxon>Hypoxylon</taxon>
    </lineage>
</organism>
<name>A0ACB9ZA97_9PEZI</name>
<evidence type="ECO:0000313" key="2">
    <source>
        <dbReference type="Proteomes" id="UP001497700"/>
    </source>
</evidence>
<keyword evidence="2" id="KW-1185">Reference proteome</keyword>
<reference evidence="1 2" key="1">
    <citation type="journal article" date="2022" name="New Phytol.">
        <title>Ecological generalism drives hyperdiversity of secondary metabolite gene clusters in xylarialean endophytes.</title>
        <authorList>
            <person name="Franco M.E.E."/>
            <person name="Wisecaver J.H."/>
            <person name="Arnold A.E."/>
            <person name="Ju Y.M."/>
            <person name="Slot J.C."/>
            <person name="Ahrendt S."/>
            <person name="Moore L.P."/>
            <person name="Eastman K.E."/>
            <person name="Scott K."/>
            <person name="Konkel Z."/>
            <person name="Mondo S.J."/>
            <person name="Kuo A."/>
            <person name="Hayes R.D."/>
            <person name="Haridas S."/>
            <person name="Andreopoulos B."/>
            <person name="Riley R."/>
            <person name="LaButti K."/>
            <person name="Pangilinan J."/>
            <person name="Lipzen A."/>
            <person name="Amirebrahimi M."/>
            <person name="Yan J."/>
            <person name="Adam C."/>
            <person name="Keymanesh K."/>
            <person name="Ng V."/>
            <person name="Louie K."/>
            <person name="Northen T."/>
            <person name="Drula E."/>
            <person name="Henrissat B."/>
            <person name="Hsieh H.M."/>
            <person name="Youens-Clark K."/>
            <person name="Lutzoni F."/>
            <person name="Miadlikowska J."/>
            <person name="Eastwood D.C."/>
            <person name="Hamelin R.C."/>
            <person name="Grigoriev I.V."/>
            <person name="U'Ren J.M."/>
        </authorList>
    </citation>
    <scope>NUCLEOTIDE SEQUENCE [LARGE SCALE GENOMIC DNA]</scope>
    <source>
        <strain evidence="1 2">CBS 119005</strain>
    </source>
</reference>
<gene>
    <name evidence="1" type="ORF">F4820DRAFT_456681</name>
</gene>
<evidence type="ECO:0000313" key="1">
    <source>
        <dbReference type="EMBL" id="KAI4868034.1"/>
    </source>
</evidence>
<proteinExistence type="predicted"/>